<dbReference type="SUPFAM" id="SSF51120">
    <property type="entry name" value="beta-Roll"/>
    <property type="match status" value="1"/>
</dbReference>
<dbReference type="InterPro" id="IPR001343">
    <property type="entry name" value="Hemolysn_Ca-bd"/>
</dbReference>
<dbReference type="Proteomes" id="UP000629098">
    <property type="component" value="Unassembled WGS sequence"/>
</dbReference>
<reference evidence="1" key="1">
    <citation type="submission" date="2020-09" db="EMBL/GenBank/DDBJ databases">
        <title>Iningainema tapete sp. nov. (Scytonemataceae, Cyanobacteria) from greenhouses in central Florida (USA) produces two types of nodularin with biosynthetic potential for microcystin-LR and anabaenopeptins.</title>
        <authorList>
            <person name="Berthold D.E."/>
            <person name="Lefler F.W."/>
            <person name="Huang I.-S."/>
            <person name="Abdulla H."/>
            <person name="Zimba P.V."/>
            <person name="Laughinghouse H.D. IV."/>
        </authorList>
    </citation>
    <scope>NUCLEOTIDE SEQUENCE</scope>
    <source>
        <strain evidence="1">BLCCT55</strain>
    </source>
</reference>
<dbReference type="InterPro" id="IPR011049">
    <property type="entry name" value="Serralysin-like_metalloprot_C"/>
</dbReference>
<comment type="caution">
    <text evidence="1">The sequence shown here is derived from an EMBL/GenBank/DDBJ whole genome shotgun (WGS) entry which is preliminary data.</text>
</comment>
<organism evidence="1 2">
    <name type="scientific">Iningainema tapete BLCC-T55</name>
    <dbReference type="NCBI Taxonomy" id="2748662"/>
    <lineage>
        <taxon>Bacteria</taxon>
        <taxon>Bacillati</taxon>
        <taxon>Cyanobacteriota</taxon>
        <taxon>Cyanophyceae</taxon>
        <taxon>Nostocales</taxon>
        <taxon>Scytonemataceae</taxon>
        <taxon>Iningainema tapete</taxon>
    </lineage>
</organism>
<evidence type="ECO:0000313" key="2">
    <source>
        <dbReference type="Proteomes" id="UP000629098"/>
    </source>
</evidence>
<accession>A0A8J6XGK9</accession>
<keyword evidence="2" id="KW-1185">Reference proteome</keyword>
<evidence type="ECO:0000313" key="1">
    <source>
        <dbReference type="EMBL" id="MBD2772780.1"/>
    </source>
</evidence>
<proteinExistence type="predicted"/>
<gene>
    <name evidence="1" type="ORF">ICL16_12030</name>
</gene>
<dbReference type="PRINTS" id="PR00313">
    <property type="entry name" value="CABNDNGRPT"/>
</dbReference>
<dbReference type="Pfam" id="PF00353">
    <property type="entry name" value="HemolysinCabind"/>
    <property type="match status" value="1"/>
</dbReference>
<dbReference type="EMBL" id="JACXAE010000043">
    <property type="protein sequence ID" value="MBD2772780.1"/>
    <property type="molecule type" value="Genomic_DNA"/>
</dbReference>
<name>A0A8J6XGK9_9CYAN</name>
<dbReference type="Gene3D" id="2.150.10.10">
    <property type="entry name" value="Serralysin-like metalloprotease, C-terminal"/>
    <property type="match status" value="1"/>
</dbReference>
<protein>
    <submittedName>
        <fullName evidence="1">Uncharacterized protein</fullName>
    </submittedName>
</protein>
<dbReference type="AlphaFoldDB" id="A0A8J6XGK9"/>
<dbReference type="PROSITE" id="PS00330">
    <property type="entry name" value="HEMOLYSIN_CALCIUM"/>
    <property type="match status" value="1"/>
</dbReference>
<dbReference type="GO" id="GO:0005509">
    <property type="term" value="F:calcium ion binding"/>
    <property type="evidence" value="ECO:0007669"/>
    <property type="project" value="InterPro"/>
</dbReference>
<sequence>MHADWGDNELYGDSGNDILMGGSGDDRLNGGTGDDLLIGAEGLDRFYLSNGKDIIQDFQDGQDFLGLPTTINDTPLSFSDLDVIQVGLNTEIRWKLLGLDDLESQMHVTILQGIQPSQITLHDFV</sequence>
<dbReference type="InterPro" id="IPR018511">
    <property type="entry name" value="Hemolysin-typ_Ca-bd_CS"/>
</dbReference>